<dbReference type="EMBL" id="JAAPAO010000185">
    <property type="protein sequence ID" value="KAF4668718.1"/>
    <property type="molecule type" value="Genomic_DNA"/>
</dbReference>
<keyword evidence="8" id="KW-0479">Metal-binding</keyword>
<dbReference type="GO" id="GO:0046872">
    <property type="term" value="F:metal ion binding"/>
    <property type="evidence" value="ECO:0007669"/>
    <property type="project" value="UniProtKB-KW"/>
</dbReference>
<dbReference type="GO" id="GO:0003827">
    <property type="term" value="F:alpha-1,3-mannosylglycoprotein 2-beta-N-acetylglucosaminyltransferase activity"/>
    <property type="evidence" value="ECO:0007669"/>
    <property type="project" value="UniProtKB-EC"/>
</dbReference>
<comment type="cofactor">
    <cofactor evidence="1">
        <name>Mn(2+)</name>
        <dbReference type="ChEBI" id="CHEBI:29035"/>
    </cofactor>
</comment>
<evidence type="ECO:0000256" key="4">
    <source>
        <dbReference type="ARBA" id="ARBA00006492"/>
    </source>
</evidence>
<keyword evidence="7" id="KW-0812">Transmembrane</keyword>
<comment type="pathway">
    <text evidence="3">Protein modification; protein glycosylation.</text>
</comment>
<keyword evidence="5 18" id="KW-0328">Glycosyltransferase</keyword>
<keyword evidence="11" id="KW-0333">Golgi apparatus</keyword>
<comment type="caution">
    <text evidence="18">The sequence shown here is derived from an EMBL/GenBank/DDBJ whole genome shotgun (WGS) entry which is preliminary data.</text>
</comment>
<evidence type="ECO:0000313" key="18">
    <source>
        <dbReference type="EMBL" id="KAF4668718.1"/>
    </source>
</evidence>
<feature type="coiled-coil region" evidence="17">
    <location>
        <begin position="66"/>
        <end position="100"/>
    </location>
</feature>
<proteinExistence type="inferred from homology"/>
<comment type="catalytic activity">
    <reaction evidence="16">
        <text>N(4)-(alpha-D-Man-(1-&gt;3)-[alpha-D-Man-(1-&gt;3)-[alpha-D-Man-(1-&gt;6)]-alpha-D-Man-(1-&gt;6)]-beta-D-Man-(1-&gt;4)-beta-D-GlcNAc-(1-&gt;4)-beta-D-GlcNAc)-L-asparaginyl-[protein] (N-glucan mannose isomer 5A1,2) + UDP-N-acetyl-alpha-D-glucosamine = N(4)-{beta-D-GlcNAc-(1-&gt;2)-alpha-D-Man-(1-&gt;3)-[alpha-D-Man-(1-&gt;3)-[alpha-D-Man-(1-&gt;6)]-alpha-D-Man-(1-&gt;6)]-beta-D-Man-(1-&gt;4)-beta-D-GlcNAc-(1-&gt;4)-beta-D-GlcNAc}-L-asparaginyl-[protein] + UDP + H(+)</text>
        <dbReference type="Rhea" id="RHEA:11456"/>
        <dbReference type="Rhea" id="RHEA-COMP:14367"/>
        <dbReference type="Rhea" id="RHEA-COMP:14368"/>
        <dbReference type="ChEBI" id="CHEBI:15378"/>
        <dbReference type="ChEBI" id="CHEBI:57705"/>
        <dbReference type="ChEBI" id="CHEBI:58223"/>
        <dbReference type="ChEBI" id="CHEBI:59087"/>
        <dbReference type="ChEBI" id="CHEBI:60625"/>
        <dbReference type="EC" id="2.4.1.101"/>
    </reaction>
</comment>
<accession>A0A7J6MAV9</accession>
<protein>
    <recommendedName>
        <fullName evidence="14">alpha-1,3-mannosyl-glycoprotein 2-beta-N-acetylglucosaminyltransferase</fullName>
        <ecNumber evidence="14">2.4.1.101</ecNumber>
    </recommendedName>
    <alternativeName>
        <fullName evidence="15">N-glycosyl-oligosaccharide-glycoprotein N-acetylglucosaminyltransferase I</fullName>
    </alternativeName>
</protein>
<keyword evidence="10" id="KW-1133">Transmembrane helix</keyword>
<organism evidence="18 19">
    <name type="scientific">Perkinsus chesapeaki</name>
    <name type="common">Clam parasite</name>
    <name type="synonym">Perkinsus andrewsi</name>
    <dbReference type="NCBI Taxonomy" id="330153"/>
    <lineage>
        <taxon>Eukaryota</taxon>
        <taxon>Sar</taxon>
        <taxon>Alveolata</taxon>
        <taxon>Perkinsozoa</taxon>
        <taxon>Perkinsea</taxon>
        <taxon>Perkinsida</taxon>
        <taxon>Perkinsidae</taxon>
        <taxon>Perkinsus</taxon>
    </lineage>
</organism>
<dbReference type="OrthoDB" id="440755at2759"/>
<evidence type="ECO:0000256" key="13">
    <source>
        <dbReference type="ARBA" id="ARBA00023211"/>
    </source>
</evidence>
<evidence type="ECO:0000256" key="16">
    <source>
        <dbReference type="ARBA" id="ARBA00049421"/>
    </source>
</evidence>
<dbReference type="InterPro" id="IPR052261">
    <property type="entry name" value="Glycosyltransferase_13"/>
</dbReference>
<evidence type="ECO:0000256" key="1">
    <source>
        <dbReference type="ARBA" id="ARBA00001936"/>
    </source>
</evidence>
<evidence type="ECO:0000256" key="12">
    <source>
        <dbReference type="ARBA" id="ARBA00023136"/>
    </source>
</evidence>
<evidence type="ECO:0000256" key="11">
    <source>
        <dbReference type="ARBA" id="ARBA00023034"/>
    </source>
</evidence>
<dbReference type="Gene3D" id="3.90.550.10">
    <property type="entry name" value="Spore Coat Polysaccharide Biosynthesis Protein SpsA, Chain A"/>
    <property type="match status" value="1"/>
</dbReference>
<keyword evidence="19" id="KW-1185">Reference proteome</keyword>
<dbReference type="PANTHER" id="PTHR10468:SF0">
    <property type="entry name" value="ALPHA-1,3-MANNOSYL-GLYCOPROTEIN 2-BETA-N-ACETYLGLUCOSAMINYLTRANSFERASE"/>
    <property type="match status" value="1"/>
</dbReference>
<dbReference type="InterPro" id="IPR029044">
    <property type="entry name" value="Nucleotide-diphossugar_trans"/>
</dbReference>
<keyword evidence="13" id="KW-0464">Manganese</keyword>
<evidence type="ECO:0000256" key="15">
    <source>
        <dbReference type="ARBA" id="ARBA00041712"/>
    </source>
</evidence>
<dbReference type="GO" id="GO:0000139">
    <property type="term" value="C:Golgi membrane"/>
    <property type="evidence" value="ECO:0007669"/>
    <property type="project" value="UniProtKB-SubCell"/>
</dbReference>
<keyword evidence="17" id="KW-0175">Coiled coil</keyword>
<name>A0A7J6MAV9_PERCH</name>
<comment type="subcellular location">
    <subcellularLocation>
        <location evidence="2">Golgi apparatus membrane</location>
        <topology evidence="2">Single-pass type II membrane protein</topology>
    </subcellularLocation>
</comment>
<dbReference type="Pfam" id="PF03071">
    <property type="entry name" value="GNT-I"/>
    <property type="match status" value="1"/>
</dbReference>
<dbReference type="InterPro" id="IPR004139">
    <property type="entry name" value="Glyco_trans_13"/>
</dbReference>
<evidence type="ECO:0000256" key="14">
    <source>
        <dbReference type="ARBA" id="ARBA00038949"/>
    </source>
</evidence>
<evidence type="ECO:0000256" key="9">
    <source>
        <dbReference type="ARBA" id="ARBA00022968"/>
    </source>
</evidence>
<evidence type="ECO:0000256" key="2">
    <source>
        <dbReference type="ARBA" id="ARBA00004323"/>
    </source>
</evidence>
<evidence type="ECO:0000256" key="8">
    <source>
        <dbReference type="ARBA" id="ARBA00022723"/>
    </source>
</evidence>
<dbReference type="PANTHER" id="PTHR10468">
    <property type="entry name" value="PROTEIN O-LINKED-MANNOSE BETA-1,2-N-ACETYLGLUCOSAMINYLTRANSFERASE 1/ALPHA-1,3-MANNOSYL-GLYCOPROTEIN 2-BETA-N-ACETYLGLUCOSAMINYLTRANSFERASE"/>
    <property type="match status" value="1"/>
</dbReference>
<comment type="similarity">
    <text evidence="4">Belongs to the glycosyltransferase 13 family.</text>
</comment>
<keyword evidence="9" id="KW-0735">Signal-anchor</keyword>
<gene>
    <name evidence="18" type="primary">MGAT1</name>
    <name evidence="18" type="ORF">FOL47_002893</name>
</gene>
<keyword evidence="6 18" id="KW-0808">Transferase</keyword>
<keyword evidence="12" id="KW-0472">Membrane</keyword>
<evidence type="ECO:0000256" key="7">
    <source>
        <dbReference type="ARBA" id="ARBA00022692"/>
    </source>
</evidence>
<reference evidence="18 19" key="1">
    <citation type="submission" date="2020-04" db="EMBL/GenBank/DDBJ databases">
        <title>Perkinsus chesapeaki whole genome sequence.</title>
        <authorList>
            <person name="Bogema D.R."/>
        </authorList>
    </citation>
    <scope>NUCLEOTIDE SEQUENCE [LARGE SCALE GENOMIC DNA]</scope>
    <source>
        <strain evidence="18">ATCC PRA-425</strain>
    </source>
</reference>
<evidence type="ECO:0000256" key="5">
    <source>
        <dbReference type="ARBA" id="ARBA00022676"/>
    </source>
</evidence>
<evidence type="ECO:0000256" key="17">
    <source>
        <dbReference type="SAM" id="Coils"/>
    </source>
</evidence>
<dbReference type="UniPathway" id="UPA00378"/>
<dbReference type="EC" id="2.4.1.101" evidence="14"/>
<dbReference type="AlphaFoldDB" id="A0A7J6MAV9"/>
<dbReference type="SUPFAM" id="SSF53448">
    <property type="entry name" value="Nucleotide-diphospho-sugar transferases"/>
    <property type="match status" value="1"/>
</dbReference>
<evidence type="ECO:0000256" key="10">
    <source>
        <dbReference type="ARBA" id="ARBA00022989"/>
    </source>
</evidence>
<evidence type="ECO:0000256" key="6">
    <source>
        <dbReference type="ARBA" id="ARBA00022679"/>
    </source>
</evidence>
<evidence type="ECO:0000313" key="19">
    <source>
        <dbReference type="Proteomes" id="UP000591131"/>
    </source>
</evidence>
<dbReference type="Proteomes" id="UP000591131">
    <property type="component" value="Unassembled WGS sequence"/>
</dbReference>
<sequence length="374" mass="42783">MPPITRRTRKAPPGFRLLVIVLALCTLIETAVLWFGKPIASSALTGAEDRQQPSSHDELVRIRQELEREKGRSLRAEHEKENLKAKVASLTAELENLRRTTEAPVSEETPEHIENMRGMPVVFDYLRKAADDQEYSRAVTLVVDSVSSSVVLSIQQSAVAGTICDTNKVIILEEDMEIAPDFFNYFLSVLPLLQADPKLYCVSAWNDNGYESAVHDPRMIYRTDFFPGLGWMLTAELWNEIKGRWPNGYWDEFMRRPDVRKGRHCLRPEISRSYTFGEEGESKGQYFTSHLSRIMLNKEPVDFSSEPQLLSHLASEEAFDQWIENKVKMPLASQALKLSLQMRGCREVSLPAVEDILADRPEDYCIRIKYSDHM</sequence>
<evidence type="ECO:0000256" key="3">
    <source>
        <dbReference type="ARBA" id="ARBA00004922"/>
    </source>
</evidence>